<dbReference type="InterPro" id="IPR020845">
    <property type="entry name" value="AMP-binding_CS"/>
</dbReference>
<feature type="domain" description="AMP-binding enzyme C-terminal" evidence="2">
    <location>
        <begin position="415"/>
        <end position="493"/>
    </location>
</feature>
<evidence type="ECO:0000259" key="1">
    <source>
        <dbReference type="Pfam" id="PF00501"/>
    </source>
</evidence>
<evidence type="ECO:0000259" key="2">
    <source>
        <dbReference type="Pfam" id="PF13193"/>
    </source>
</evidence>
<dbReference type="InterPro" id="IPR045851">
    <property type="entry name" value="AMP-bd_C_sf"/>
</dbReference>
<dbReference type="InterPro" id="IPR025110">
    <property type="entry name" value="AMP-bd_C"/>
</dbReference>
<dbReference type="RefSeq" id="WP_381511636.1">
    <property type="nucleotide sequence ID" value="NZ_JBHUEL010000003.1"/>
</dbReference>
<evidence type="ECO:0000313" key="4">
    <source>
        <dbReference type="Proteomes" id="UP001597215"/>
    </source>
</evidence>
<evidence type="ECO:0000313" key="3">
    <source>
        <dbReference type="EMBL" id="MFD1766035.1"/>
    </source>
</evidence>
<protein>
    <submittedName>
        <fullName evidence="3">Acyl-CoA synthetase</fullName>
    </submittedName>
</protein>
<comment type="caution">
    <text evidence="3">The sequence shown here is derived from an EMBL/GenBank/DDBJ whole genome shotgun (WGS) entry which is preliminary data.</text>
</comment>
<dbReference type="SUPFAM" id="SSF56801">
    <property type="entry name" value="Acetyl-CoA synthetase-like"/>
    <property type="match status" value="1"/>
</dbReference>
<dbReference type="Pfam" id="PF13193">
    <property type="entry name" value="AMP-binding_C"/>
    <property type="match status" value="1"/>
</dbReference>
<gene>
    <name evidence="3" type="ORF">ACFSAG_04160</name>
</gene>
<accession>A0ABW4MB79</accession>
<dbReference type="EMBL" id="JBHUEL010000003">
    <property type="protein sequence ID" value="MFD1766035.1"/>
    <property type="molecule type" value="Genomic_DNA"/>
</dbReference>
<dbReference type="Gene3D" id="3.30.300.30">
    <property type="match status" value="1"/>
</dbReference>
<reference evidence="4" key="1">
    <citation type="journal article" date="2019" name="Int. J. Syst. Evol. Microbiol.">
        <title>The Global Catalogue of Microorganisms (GCM) 10K type strain sequencing project: providing services to taxonomists for standard genome sequencing and annotation.</title>
        <authorList>
            <consortium name="The Broad Institute Genomics Platform"/>
            <consortium name="The Broad Institute Genome Sequencing Center for Infectious Disease"/>
            <person name="Wu L."/>
            <person name="Ma J."/>
        </authorList>
    </citation>
    <scope>NUCLEOTIDE SEQUENCE [LARGE SCALE GENOMIC DNA]</scope>
    <source>
        <strain evidence="4">CGMCC 1.12449</strain>
    </source>
</reference>
<dbReference type="PROSITE" id="PS00455">
    <property type="entry name" value="AMP_BINDING"/>
    <property type="match status" value="1"/>
</dbReference>
<dbReference type="Pfam" id="PF00501">
    <property type="entry name" value="AMP-binding"/>
    <property type="match status" value="1"/>
</dbReference>
<dbReference type="PANTHER" id="PTHR24096">
    <property type="entry name" value="LONG-CHAIN-FATTY-ACID--COA LIGASE"/>
    <property type="match status" value="1"/>
</dbReference>
<sequence length="512" mass="56189">MHPKIHAAANPSKPAVIMAGSGQVVTYAELDANSNRVAQLFRSLGLGHGDTIAMCMENRAEFFDLAWGAQRAGLVFVAISNRLTAPEIDYILQDSGSQALFTSNYLGDTLDQIETPVKRYIVGGERAGWTPLEGELAKMPADPVADERAGTDMLYSSGTTGRPKGVRLPLPEDTDVAAVNPLAMIAAGAFGFTGDSIYLSPAPLYHAAPLRWCMAVHRLGGTVVVMEKYDPEEALAAIQKYKITDSQWVPTHFVRMLKLPEEVRAKYDVSSLKCAVHAAAPCPVPVKEAMIAWWGPVLREYYAGTEGNGFTFINSEDWLTHKGSVGKALNAIIHICGEDGEEVPVGEEGVVYFESVSQFSYHNDPVKTAESRHPKHPNWSMLGDVGKVDEEGFLYLTDRKSFMIISGGVNIYPQEIENLLVHHPKVADAAVIGAPDDDMGERVVAIVQPLNWSEAGDALADELKAYLRPSLSGVKMPRQIDFREELPRHPTGKLYKRLLRDEYWGNKDSRIV</sequence>
<keyword evidence="4" id="KW-1185">Reference proteome</keyword>
<proteinExistence type="predicted"/>
<feature type="domain" description="AMP-dependent synthetase/ligase" evidence="1">
    <location>
        <begin position="6"/>
        <end position="355"/>
    </location>
</feature>
<organism evidence="3 4">
    <name type="scientific">Sphingorhabdus buctiana</name>
    <dbReference type="NCBI Taxonomy" id="1508805"/>
    <lineage>
        <taxon>Bacteria</taxon>
        <taxon>Pseudomonadati</taxon>
        <taxon>Pseudomonadota</taxon>
        <taxon>Alphaproteobacteria</taxon>
        <taxon>Sphingomonadales</taxon>
        <taxon>Sphingomonadaceae</taxon>
        <taxon>Sphingorhabdus</taxon>
    </lineage>
</organism>
<dbReference type="InterPro" id="IPR042099">
    <property type="entry name" value="ANL_N_sf"/>
</dbReference>
<dbReference type="PANTHER" id="PTHR24096:SF323">
    <property type="entry name" value="BLR3536 PROTEIN"/>
    <property type="match status" value="1"/>
</dbReference>
<dbReference type="Gene3D" id="3.40.50.12780">
    <property type="entry name" value="N-terminal domain of ligase-like"/>
    <property type="match status" value="1"/>
</dbReference>
<dbReference type="Proteomes" id="UP001597215">
    <property type="component" value="Unassembled WGS sequence"/>
</dbReference>
<name>A0ABW4MB79_9SPHN</name>
<dbReference type="InterPro" id="IPR000873">
    <property type="entry name" value="AMP-dep_synth/lig_dom"/>
</dbReference>